<evidence type="ECO:0000256" key="7">
    <source>
        <dbReference type="ARBA" id="ARBA00023136"/>
    </source>
</evidence>
<dbReference type="PANTHER" id="PTHR30269">
    <property type="entry name" value="TRANSMEMBRANE PROTEIN YFCA"/>
    <property type="match status" value="1"/>
</dbReference>
<feature type="transmembrane region" description="Helical" evidence="8">
    <location>
        <begin position="137"/>
        <end position="162"/>
    </location>
</feature>
<reference evidence="9" key="1">
    <citation type="submission" date="2019-02" db="EMBL/GenBank/DDBJ databases">
        <authorList>
            <person name="Gruber-Vodicka R. H."/>
            <person name="Seah K. B. B."/>
        </authorList>
    </citation>
    <scope>NUCLEOTIDE SEQUENCE</scope>
    <source>
        <strain evidence="9">BECK_BY1</strain>
    </source>
</reference>
<dbReference type="InterPro" id="IPR002781">
    <property type="entry name" value="TM_pro_TauE-like"/>
</dbReference>
<keyword evidence="4 8" id="KW-1003">Cell membrane</keyword>
<evidence type="ECO:0000256" key="4">
    <source>
        <dbReference type="ARBA" id="ARBA00022475"/>
    </source>
</evidence>
<dbReference type="GO" id="GO:0005886">
    <property type="term" value="C:plasma membrane"/>
    <property type="evidence" value="ECO:0007669"/>
    <property type="project" value="UniProtKB-SubCell"/>
</dbReference>
<dbReference type="PANTHER" id="PTHR30269:SF32">
    <property type="entry name" value="MEMBRANE TRANSPORTER PROTEIN-RELATED"/>
    <property type="match status" value="1"/>
</dbReference>
<dbReference type="EMBL" id="CAADFX010000009">
    <property type="protein sequence ID" value="VFK51592.1"/>
    <property type="molecule type" value="Genomic_DNA"/>
</dbReference>
<feature type="transmembrane region" description="Helical" evidence="8">
    <location>
        <begin position="204"/>
        <end position="221"/>
    </location>
</feature>
<keyword evidence="6 8" id="KW-1133">Transmembrane helix</keyword>
<feature type="transmembrane region" description="Helical" evidence="8">
    <location>
        <begin position="174"/>
        <end position="192"/>
    </location>
</feature>
<comment type="subcellular location">
    <subcellularLocation>
        <location evidence="1 8">Cell membrane</location>
        <topology evidence="1 8">Multi-pass membrane protein</topology>
    </subcellularLocation>
</comment>
<accession>A0A450ZCT4</accession>
<evidence type="ECO:0000313" key="9">
    <source>
        <dbReference type="EMBL" id="VFK51592.1"/>
    </source>
</evidence>
<comment type="similarity">
    <text evidence="2 8">Belongs to the 4-toluene sulfonate uptake permease (TSUP) (TC 2.A.102) family.</text>
</comment>
<evidence type="ECO:0000256" key="6">
    <source>
        <dbReference type="ARBA" id="ARBA00022989"/>
    </source>
</evidence>
<keyword evidence="5 8" id="KW-0812">Transmembrane</keyword>
<feature type="transmembrane region" description="Helical" evidence="8">
    <location>
        <begin position="233"/>
        <end position="251"/>
    </location>
</feature>
<evidence type="ECO:0000256" key="5">
    <source>
        <dbReference type="ARBA" id="ARBA00022692"/>
    </source>
</evidence>
<feature type="transmembrane region" description="Helical" evidence="8">
    <location>
        <begin position="76"/>
        <end position="95"/>
    </location>
</feature>
<evidence type="ECO:0000256" key="1">
    <source>
        <dbReference type="ARBA" id="ARBA00004651"/>
    </source>
</evidence>
<evidence type="ECO:0000256" key="2">
    <source>
        <dbReference type="ARBA" id="ARBA00009142"/>
    </source>
</evidence>
<dbReference type="InterPro" id="IPR052017">
    <property type="entry name" value="TSUP"/>
</dbReference>
<sequence>MQDLNEPAQWLAMAAVALAALVHGTFGLGFPLVATPLLALGTDVRGAVLLTLLPTITINLSLLLRGSLAGAQFGHHWRMLPFVLLGAACGSALLLVLDPRPFLLLLAAALLLYLNQERLGERLELSWVHRRTKLAHALFGTAAGLMAGTVNVMVPVLIILAMELRLSTPGMVQLFNLNFLAAKSIQLAIFSFSGAMTAQVIKSSLLLLPAALLALLLGIRLRRHISEENYRGVLRGVLWSMAFILVGRFLLGG</sequence>
<gene>
    <name evidence="9" type="ORF">BECKTUN1418D_GA0071000_100914</name>
</gene>
<organism evidence="9">
    <name type="scientific">Candidatus Kentrum sp. TUN</name>
    <dbReference type="NCBI Taxonomy" id="2126343"/>
    <lineage>
        <taxon>Bacteria</taxon>
        <taxon>Pseudomonadati</taxon>
        <taxon>Pseudomonadota</taxon>
        <taxon>Gammaproteobacteria</taxon>
        <taxon>Candidatus Kentrum</taxon>
    </lineage>
</organism>
<feature type="transmembrane region" description="Helical" evidence="8">
    <location>
        <begin position="12"/>
        <end position="34"/>
    </location>
</feature>
<proteinExistence type="inferred from homology"/>
<dbReference type="AlphaFoldDB" id="A0A450ZCT4"/>
<dbReference type="Pfam" id="PF01925">
    <property type="entry name" value="TauE"/>
    <property type="match status" value="1"/>
</dbReference>
<feature type="transmembrane region" description="Helical" evidence="8">
    <location>
        <begin position="46"/>
        <end position="64"/>
    </location>
</feature>
<name>A0A450ZCT4_9GAMM</name>
<keyword evidence="3" id="KW-0813">Transport</keyword>
<protein>
    <recommendedName>
        <fullName evidence="8">Probable membrane transporter protein</fullName>
    </recommendedName>
</protein>
<evidence type="ECO:0000256" key="3">
    <source>
        <dbReference type="ARBA" id="ARBA00022448"/>
    </source>
</evidence>
<evidence type="ECO:0000256" key="8">
    <source>
        <dbReference type="RuleBase" id="RU363041"/>
    </source>
</evidence>
<keyword evidence="7 8" id="KW-0472">Membrane</keyword>